<evidence type="ECO:0000313" key="1">
    <source>
        <dbReference type="EMBL" id="SFD41566.1"/>
    </source>
</evidence>
<dbReference type="Proteomes" id="UP000199599">
    <property type="component" value="Unassembled WGS sequence"/>
</dbReference>
<proteinExistence type="predicted"/>
<dbReference type="EMBL" id="FOMN01000003">
    <property type="protein sequence ID" value="SFD41566.1"/>
    <property type="molecule type" value="Genomic_DNA"/>
</dbReference>
<name>A0A1I1S4Z3_9LACO</name>
<protein>
    <recommendedName>
        <fullName evidence="3">Enterocin A Immunity</fullName>
    </recommendedName>
</protein>
<gene>
    <name evidence="1" type="ORF">SAMN04487792_0742</name>
</gene>
<organism evidence="1 2">
    <name type="scientific">Lactobacillus bombicola</name>
    <dbReference type="NCBI Taxonomy" id="1505723"/>
    <lineage>
        <taxon>Bacteria</taxon>
        <taxon>Bacillati</taxon>
        <taxon>Bacillota</taxon>
        <taxon>Bacilli</taxon>
        <taxon>Lactobacillales</taxon>
        <taxon>Lactobacillaceae</taxon>
        <taxon>Lactobacillus</taxon>
    </lineage>
</organism>
<evidence type="ECO:0000313" key="2">
    <source>
        <dbReference type="Proteomes" id="UP000199599"/>
    </source>
</evidence>
<accession>A0A1I1S4Z3</accession>
<dbReference type="RefSeq" id="WP_133158294.1">
    <property type="nucleotide sequence ID" value="NZ_FOMN01000003.1"/>
</dbReference>
<reference evidence="2" key="1">
    <citation type="submission" date="2016-10" db="EMBL/GenBank/DDBJ databases">
        <authorList>
            <person name="Varghese N."/>
            <person name="Submissions S."/>
        </authorList>
    </citation>
    <scope>NUCLEOTIDE SEQUENCE [LARGE SCALE GENOMIC DNA]</scope>
    <source>
        <strain evidence="2">R-53102</strain>
    </source>
</reference>
<dbReference type="AlphaFoldDB" id="A0A1I1S4Z3"/>
<sequence length="88" mass="10168">MMLKNNTSLLALLENQQMPTSVEQSLIDTTVKELKHQKNVYQVKRDLIKKLNTLALKEKLSKKGIQLLIQLNKPNFNEDVAKSVTTWF</sequence>
<evidence type="ECO:0008006" key="3">
    <source>
        <dbReference type="Google" id="ProtNLM"/>
    </source>
</evidence>